<dbReference type="GO" id="GO:0006891">
    <property type="term" value="P:intra-Golgi vesicle-mediated transport"/>
    <property type="evidence" value="ECO:0007669"/>
    <property type="project" value="TreeGrafter"/>
</dbReference>
<dbReference type="InterPro" id="IPR045126">
    <property type="entry name" value="TRAPPC10/Trs130"/>
</dbReference>
<comment type="caution">
    <text evidence="7">The sequence shown here is derived from an EMBL/GenBank/DDBJ whole genome shotgun (WGS) entry which is preliminary data.</text>
</comment>
<evidence type="ECO:0000256" key="3">
    <source>
        <dbReference type="ARBA" id="ARBA00023034"/>
    </source>
</evidence>
<evidence type="ECO:0000256" key="2">
    <source>
        <dbReference type="ARBA" id="ARBA00022448"/>
    </source>
</evidence>
<organism evidence="7 8">
    <name type="scientific">Collybia nuda</name>
    <dbReference type="NCBI Taxonomy" id="64659"/>
    <lineage>
        <taxon>Eukaryota</taxon>
        <taxon>Fungi</taxon>
        <taxon>Dikarya</taxon>
        <taxon>Basidiomycota</taxon>
        <taxon>Agaricomycotina</taxon>
        <taxon>Agaricomycetes</taxon>
        <taxon>Agaricomycetidae</taxon>
        <taxon>Agaricales</taxon>
        <taxon>Tricholomatineae</taxon>
        <taxon>Clitocybaceae</taxon>
        <taxon>Collybia</taxon>
    </lineage>
</organism>
<keyword evidence="2" id="KW-0813">Transport</keyword>
<dbReference type="GO" id="GO:0034498">
    <property type="term" value="P:early endosome to Golgi transport"/>
    <property type="evidence" value="ECO:0007669"/>
    <property type="project" value="TreeGrafter"/>
</dbReference>
<dbReference type="InterPro" id="IPR022233">
    <property type="entry name" value="TRAPPC10/Trs130_C"/>
</dbReference>
<protein>
    <submittedName>
        <fullName evidence="7">Trafficking protein particle complex subunit 10</fullName>
    </submittedName>
</protein>
<dbReference type="InterPro" id="IPR056913">
    <property type="entry name" value="TRAPPC10/Trs130_N"/>
</dbReference>
<evidence type="ECO:0000313" key="7">
    <source>
        <dbReference type="EMBL" id="KAF9466293.1"/>
    </source>
</evidence>
<evidence type="ECO:0000313" key="8">
    <source>
        <dbReference type="Proteomes" id="UP000807353"/>
    </source>
</evidence>
<dbReference type="InterPro" id="IPR055505">
    <property type="entry name" value="DUF7077"/>
</dbReference>
<dbReference type="PANTHER" id="PTHR13251">
    <property type="entry name" value="EPILEPSY HOLOPROSENCEPHALY CANDIDATE 1/TMEM1"/>
    <property type="match status" value="1"/>
</dbReference>
<dbReference type="Pfam" id="PF23274">
    <property type="entry name" value="DUF7077"/>
    <property type="match status" value="1"/>
</dbReference>
<dbReference type="GO" id="GO:0005829">
    <property type="term" value="C:cytosol"/>
    <property type="evidence" value="ECO:0007669"/>
    <property type="project" value="GOC"/>
</dbReference>
<evidence type="ECO:0000259" key="6">
    <source>
        <dbReference type="Pfam" id="PF23274"/>
    </source>
</evidence>
<dbReference type="GO" id="GO:1990071">
    <property type="term" value="C:TRAPPII protein complex"/>
    <property type="evidence" value="ECO:0007669"/>
    <property type="project" value="InterPro"/>
</dbReference>
<reference evidence="7" key="1">
    <citation type="submission" date="2020-11" db="EMBL/GenBank/DDBJ databases">
        <authorList>
            <consortium name="DOE Joint Genome Institute"/>
            <person name="Ahrendt S."/>
            <person name="Riley R."/>
            <person name="Andreopoulos W."/>
            <person name="Labutti K."/>
            <person name="Pangilinan J."/>
            <person name="Ruiz-Duenas F.J."/>
            <person name="Barrasa J.M."/>
            <person name="Sanchez-Garcia M."/>
            <person name="Camarero S."/>
            <person name="Miyauchi S."/>
            <person name="Serrano A."/>
            <person name="Linde D."/>
            <person name="Babiker R."/>
            <person name="Drula E."/>
            <person name="Ayuso-Fernandez I."/>
            <person name="Pacheco R."/>
            <person name="Padilla G."/>
            <person name="Ferreira P."/>
            <person name="Barriuso J."/>
            <person name="Kellner H."/>
            <person name="Castanera R."/>
            <person name="Alfaro M."/>
            <person name="Ramirez L."/>
            <person name="Pisabarro A.G."/>
            <person name="Kuo A."/>
            <person name="Tritt A."/>
            <person name="Lipzen A."/>
            <person name="He G."/>
            <person name="Yan M."/>
            <person name="Ng V."/>
            <person name="Cullen D."/>
            <person name="Martin F."/>
            <person name="Rosso M.-N."/>
            <person name="Henrissat B."/>
            <person name="Hibbett D."/>
            <person name="Martinez A.T."/>
            <person name="Grigoriev I.V."/>
        </authorList>
    </citation>
    <scope>NUCLEOTIDE SEQUENCE</scope>
    <source>
        <strain evidence="7">CBS 247.69</strain>
    </source>
</reference>
<dbReference type="Pfam" id="PF23036">
    <property type="entry name" value="TRAPPC10_1st"/>
    <property type="match status" value="1"/>
</dbReference>
<evidence type="ECO:0000259" key="5">
    <source>
        <dbReference type="Pfam" id="PF23036"/>
    </source>
</evidence>
<keyword evidence="3" id="KW-0333">Golgi apparatus</keyword>
<dbReference type="EMBL" id="MU150242">
    <property type="protein sequence ID" value="KAF9466293.1"/>
    <property type="molecule type" value="Genomic_DNA"/>
</dbReference>
<proteinExistence type="predicted"/>
<evidence type="ECO:0000259" key="4">
    <source>
        <dbReference type="Pfam" id="PF12584"/>
    </source>
</evidence>
<feature type="domain" description="TRAPPC10/Trs130 C-terminal" evidence="4">
    <location>
        <begin position="1027"/>
        <end position="1173"/>
    </location>
</feature>
<feature type="domain" description="DUF7077" evidence="6">
    <location>
        <begin position="715"/>
        <end position="821"/>
    </location>
</feature>
<name>A0A9P5YAC2_9AGAR</name>
<gene>
    <name evidence="7" type="ORF">BDZ94DRAFT_1295810</name>
</gene>
<comment type="subcellular location">
    <subcellularLocation>
        <location evidence="1">Golgi apparatus</location>
    </subcellularLocation>
</comment>
<dbReference type="Proteomes" id="UP000807353">
    <property type="component" value="Unassembled WGS sequence"/>
</dbReference>
<dbReference type="PANTHER" id="PTHR13251:SF3">
    <property type="entry name" value="TRAFFICKING PROTEIN PARTICLE COMPLEX SUBUNIT 10"/>
    <property type="match status" value="1"/>
</dbReference>
<dbReference type="OrthoDB" id="10256906at2759"/>
<sequence>MMADVHSGSNQRVLVSYSAPQTILSSAKWQQVRAALTAQLPLRNIHWKSASRTTIRTIQELDVSLVPLDTIRDEHTQIPVTLLEKPLLNIYIVVCQNTDIEGYRTTVKKQIRDWHSVITMRKNQEWLILHIVKPDAKAPSGNFFQLKGSVYEKIKADFNSEKRERCVQVSWSSETDNPAVWAEFMNKVKDGVLSAFDSAVLQREEEVKRSESQRQMPGWNFCTFFILKESLANSFDGVCLFEDAYNQYDELETTFYQVLKEKNLSWFGTLINPSDGDDSSPLLSVSKKPYRDLILANTISIFDLRIYLLSRQCQLLAQKGRMNEICRKAAAFLGAFGRRLRDVEKNLAPFFLQSWTYSSALSVVSQCDQWASTLDMTGSRLNAFNAAKGELLELARNQLDMVGVRVGHLPSKPPFATAYEPLPLPVDTSEVSSTSRISNAEILAAIENGDPFYELYVTTTNRAIDMYAKAGRRKFALRLHGSLAALDLHREHLATALTTYTSLPAHYAPHMWNSLETFMLSRALDTHSDMKKPKDTEWIHILLSFLKSYIENLGSELLLHTGGQVTYMTKLVNDMSHAAAELDGDLAHPDHPAFSIQVTGNTRIAETRDGCFLNISVRNRLPCHLPANEVSVVLAGRDHEQYKFVSSIEELPPGVTTVALFCPISITGTYLHESSELCIAHLRLQWTHRKIPASKTPRTFNELPVLVRFPKDLLAMDVKLNQPTSIELGEPSTLLVTVSTGRNYVSKATLKLSSPSVKFRLGDARISGDKKPVETEIINETICLRKIAKDQSVSIRIPHSDIPAFNAMKTMVEVEYITDAEPTIVRTLRVSRILQTTLPISVNVEDFFRGTRLLSKFTISTTSHQHVRISDACLEAQEGGLDGVKIVPTVTKNRGVITVTPAQPANFLFYIDSSRGPVRETLTLHIKYRMLREEVEEIVGNVASNVISKSSPTAHHWVTLVNKLIMSLEHDATWVDLYGLTGQLNVPVMQENVDDELIKLLDQARKLLQDHRHPSLPIGHWREIKIPVDVPYMNIVAATRVQILSTPFADISAPKPLSLYAGQPISAVLMIHTSFHWGSSTNDKNHRYMLRYDIEEMVKDWLVSGPKRGDFTASDGGTHSVPITLIALHHGELALPKVVVTALPIAGELTMGSMAIPSIEAYQVHGAEKALVLPRGGRSTFVIGMGSG</sequence>
<dbReference type="AlphaFoldDB" id="A0A9P5YAC2"/>
<dbReference type="Pfam" id="PF12584">
    <property type="entry name" value="TRAPPC10"/>
    <property type="match status" value="1"/>
</dbReference>
<accession>A0A9P5YAC2</accession>
<evidence type="ECO:0000256" key="1">
    <source>
        <dbReference type="ARBA" id="ARBA00004555"/>
    </source>
</evidence>
<keyword evidence="8" id="KW-1185">Reference proteome</keyword>
<feature type="domain" description="TRAPPC10/Trs130 N-terminal" evidence="5">
    <location>
        <begin position="11"/>
        <end position="326"/>
    </location>
</feature>